<dbReference type="STRING" id="1072389.K1WWR6"/>
<sequence>MLPLAGLRRFLASTTEMSSARNQPNQGFPAVPSSLHPNDNELRDWPPNYTPPPNTDPYFTPYLGLRARLSQVWINKWTVLLVLIICRLMLATKDLNNDIANAKQEALSACTSVEKVGSSMASMPHYLSSGVNALAADGITSAVNGMMSMILMSVTAVEEIILFVIHMMTSTYLCLITLAVSGSMHVALDILDKASEFMNKTIEGITGGMTKDIVSFQKVFNDFLSDINIGGIFGSRTDPPKIDLDSAISKLNNIQLDTAGLDADIAKLNASIPSFAQVQNFTDSVIRLPFEEVKKLINESLVAYKFDKSVFPVAQKEALTFCSDSPAIDNFFDGLTKTVSKSKVTGLVVLILLAVLACIPMAYREIWRWRSLRTRANMLQGAAFDPIDVVYIASRPYTSTLGVKLSSKFQYSKRQVLARWFVAYATTLPALFVLALGAAGLFSCLCQYTVLKVVEKEVPALASEVGDFTGTVVLALNNASTAWSRAANQVIADNNKQINDEVFGWVNITTSAVNDTLVAFTDQTMGVLNATFGGTILYEPIKEVFNCLIGLKIAGIENGLTWVSDHAHVNFPLFSPDVFSLGAAASLASNSPDNTDSFLSSPGSATADDITGAVLKVSQKLQEAIQAEMFLSLALVGVYIFVVLCGLGRVIVAFLGRDKTRAEGGPSFPPAAGGHTRQPPPPFPTFGAAAPESSIYPTRTTTHSSGGHGSWGGAGGVVVVPVPRDGDDDEKMAMGATGGGGLRRVDRQVSYHHQEEQQRQQPGYERKSSYGYISGERDCKY</sequence>
<comment type="similarity">
    <text evidence="3 10">Belongs to the PRM1 family.</text>
</comment>
<evidence type="ECO:0000256" key="4">
    <source>
        <dbReference type="ARBA" id="ARBA00022475"/>
    </source>
</evidence>
<feature type="transmembrane region" description="Helical" evidence="10">
    <location>
        <begin position="629"/>
        <end position="652"/>
    </location>
</feature>
<evidence type="ECO:0000256" key="9">
    <source>
        <dbReference type="ARBA" id="ARBA00023180"/>
    </source>
</evidence>
<evidence type="ECO:0000256" key="8">
    <source>
        <dbReference type="ARBA" id="ARBA00023136"/>
    </source>
</evidence>
<accession>K1WWR6</accession>
<keyword evidence="9" id="KW-0325">Glycoprotein</keyword>
<dbReference type="GO" id="GO:0005886">
    <property type="term" value="C:plasma membrane"/>
    <property type="evidence" value="ECO:0007669"/>
    <property type="project" value="UniProtKB-SubCell"/>
</dbReference>
<evidence type="ECO:0000256" key="7">
    <source>
        <dbReference type="ARBA" id="ARBA00022989"/>
    </source>
</evidence>
<comment type="subcellular location">
    <subcellularLocation>
        <location evidence="2 10">Cell membrane</location>
        <topology evidence="2 10">Multi-pass membrane protein</topology>
    </subcellularLocation>
</comment>
<dbReference type="OMA" id="NVFGWVN"/>
<evidence type="ECO:0000256" key="3">
    <source>
        <dbReference type="ARBA" id="ARBA00010780"/>
    </source>
</evidence>
<dbReference type="Proteomes" id="UP000006753">
    <property type="component" value="Unassembled WGS sequence"/>
</dbReference>
<feature type="compositionally biased region" description="Polar residues" evidence="11">
    <location>
        <begin position="16"/>
        <end position="26"/>
    </location>
</feature>
<dbReference type="FunCoup" id="K1WWR6">
    <property type="interactions" value="20"/>
</dbReference>
<dbReference type="OrthoDB" id="5356111at2759"/>
<feature type="transmembrane region" description="Helical" evidence="10">
    <location>
        <begin position="417"/>
        <end position="442"/>
    </location>
</feature>
<comment type="caution">
    <text evidence="10">Lacks conserved residue(s) required for the propagation of feature annotation.</text>
</comment>
<keyword evidence="4 10" id="KW-1003">Cell membrane</keyword>
<evidence type="ECO:0000256" key="2">
    <source>
        <dbReference type="ARBA" id="ARBA00004651"/>
    </source>
</evidence>
<comment type="function">
    <text evidence="1 10">Involved in cell fusion during mating by stabilizing the plasma membrane fusion event.</text>
</comment>
<reference evidence="12 13" key="1">
    <citation type="journal article" date="2012" name="BMC Genomics">
        <title>Sequencing the genome of Marssonina brunnea reveals fungus-poplar co-evolution.</title>
        <authorList>
            <person name="Zhu S."/>
            <person name="Cao Y.-Z."/>
            <person name="Jiang C."/>
            <person name="Tan B.-Y."/>
            <person name="Wang Z."/>
            <person name="Feng S."/>
            <person name="Zhang L."/>
            <person name="Su X.-H."/>
            <person name="Brejova B."/>
            <person name="Vinar T."/>
            <person name="Xu M."/>
            <person name="Wang M.-X."/>
            <person name="Zhang S.-G."/>
            <person name="Huang M.-R."/>
            <person name="Wu R."/>
            <person name="Zhou Y."/>
        </authorList>
    </citation>
    <scope>NUCLEOTIDE SEQUENCE [LARGE SCALE GENOMIC DNA]</scope>
    <source>
        <strain evidence="12 13">MB_m1</strain>
    </source>
</reference>
<dbReference type="InterPro" id="IPR026777">
    <property type="entry name" value="PRM1"/>
</dbReference>
<dbReference type="GeneID" id="18760494"/>
<keyword evidence="6 10" id="KW-0184">Conjugation</keyword>
<dbReference type="KEGG" id="mbe:MBM_04559"/>
<protein>
    <recommendedName>
        <fullName evidence="10">Plasma membrane fusion protein PRM1</fullName>
    </recommendedName>
</protein>
<dbReference type="PANTHER" id="PTHR31030:SF1">
    <property type="entry name" value="PLASMA MEMBRANE FUSION PROTEIN PRM1"/>
    <property type="match status" value="1"/>
</dbReference>
<feature type="region of interest" description="Disordered" evidence="11">
    <location>
        <begin position="732"/>
        <end position="781"/>
    </location>
</feature>
<evidence type="ECO:0000256" key="6">
    <source>
        <dbReference type="ARBA" id="ARBA00022971"/>
    </source>
</evidence>
<organism evidence="12 13">
    <name type="scientific">Marssonina brunnea f. sp. multigermtubi (strain MB_m1)</name>
    <name type="common">Marssonina leaf spot fungus</name>
    <dbReference type="NCBI Taxonomy" id="1072389"/>
    <lineage>
        <taxon>Eukaryota</taxon>
        <taxon>Fungi</taxon>
        <taxon>Dikarya</taxon>
        <taxon>Ascomycota</taxon>
        <taxon>Pezizomycotina</taxon>
        <taxon>Leotiomycetes</taxon>
        <taxon>Helotiales</taxon>
        <taxon>Drepanopezizaceae</taxon>
        <taxon>Drepanopeziza</taxon>
    </lineage>
</organism>
<feature type="compositionally biased region" description="Basic and acidic residues" evidence="11">
    <location>
        <begin position="743"/>
        <end position="768"/>
    </location>
</feature>
<gene>
    <name evidence="12" type="ORF">MBM_04559</name>
</gene>
<keyword evidence="13" id="KW-1185">Reference proteome</keyword>
<name>K1WWR6_MARBU</name>
<evidence type="ECO:0000256" key="10">
    <source>
        <dbReference type="RuleBase" id="RU366035"/>
    </source>
</evidence>
<evidence type="ECO:0000313" key="13">
    <source>
        <dbReference type="Proteomes" id="UP000006753"/>
    </source>
</evidence>
<keyword evidence="8 10" id="KW-0472">Membrane</keyword>
<feature type="transmembrane region" description="Helical" evidence="10">
    <location>
        <begin position="72"/>
        <end position="90"/>
    </location>
</feature>
<dbReference type="GO" id="GO:0032220">
    <property type="term" value="P:plasma membrane fusion involved in cytogamy"/>
    <property type="evidence" value="ECO:0007669"/>
    <property type="project" value="TreeGrafter"/>
</dbReference>
<feature type="transmembrane region" description="Helical" evidence="10">
    <location>
        <begin position="344"/>
        <end position="363"/>
    </location>
</feature>
<keyword evidence="7 10" id="KW-1133">Transmembrane helix</keyword>
<dbReference type="PANTHER" id="PTHR31030">
    <property type="entry name" value="PLASMA MEMBRANE FUSION PROTEIN PRM1"/>
    <property type="match status" value="1"/>
</dbReference>
<dbReference type="EMBL" id="JH921437">
    <property type="protein sequence ID" value="EKD16982.1"/>
    <property type="molecule type" value="Genomic_DNA"/>
</dbReference>
<dbReference type="eggNOG" id="ENOG502QRP5">
    <property type="taxonomic scope" value="Eukaryota"/>
</dbReference>
<evidence type="ECO:0000256" key="11">
    <source>
        <dbReference type="SAM" id="MobiDB-lite"/>
    </source>
</evidence>
<keyword evidence="5 10" id="KW-0812">Transmembrane</keyword>
<evidence type="ECO:0000313" key="12">
    <source>
        <dbReference type="EMBL" id="EKD16982.1"/>
    </source>
</evidence>
<dbReference type="GO" id="GO:0043332">
    <property type="term" value="C:mating projection tip"/>
    <property type="evidence" value="ECO:0007669"/>
    <property type="project" value="UniProtKB-UniRule"/>
</dbReference>
<proteinExistence type="inferred from homology"/>
<dbReference type="InParanoid" id="K1WWR6"/>
<evidence type="ECO:0000256" key="1">
    <source>
        <dbReference type="ARBA" id="ARBA00002512"/>
    </source>
</evidence>
<evidence type="ECO:0000256" key="5">
    <source>
        <dbReference type="ARBA" id="ARBA00022692"/>
    </source>
</evidence>
<feature type="region of interest" description="Disordered" evidence="11">
    <location>
        <begin position="16"/>
        <end position="50"/>
    </location>
</feature>
<dbReference type="HOGENOM" id="CLU_010191_1_0_1"/>
<dbReference type="AlphaFoldDB" id="K1WWR6"/>